<keyword evidence="9" id="KW-1185">Reference proteome</keyword>
<keyword evidence="2" id="KW-1003">Cell membrane</keyword>
<dbReference type="PANTHER" id="PTHR36115">
    <property type="entry name" value="PROLINE-RICH ANTIGEN HOMOLOG-RELATED"/>
    <property type="match status" value="1"/>
</dbReference>
<dbReference type="Pfam" id="PF06271">
    <property type="entry name" value="RDD"/>
    <property type="match status" value="1"/>
</dbReference>
<keyword evidence="3 6" id="KW-0812">Transmembrane</keyword>
<evidence type="ECO:0000256" key="6">
    <source>
        <dbReference type="SAM" id="Phobius"/>
    </source>
</evidence>
<dbReference type="InterPro" id="IPR010432">
    <property type="entry name" value="RDD"/>
</dbReference>
<evidence type="ECO:0000256" key="1">
    <source>
        <dbReference type="ARBA" id="ARBA00004651"/>
    </source>
</evidence>
<feature type="transmembrane region" description="Helical" evidence="6">
    <location>
        <begin position="111"/>
        <end position="132"/>
    </location>
</feature>
<protein>
    <recommendedName>
        <fullName evidence="7">RDD domain-containing protein</fullName>
    </recommendedName>
</protein>
<dbReference type="InterPro" id="IPR051791">
    <property type="entry name" value="Pra-immunoreactive"/>
</dbReference>
<feature type="domain" description="RDD" evidence="7">
    <location>
        <begin position="13"/>
        <end position="146"/>
    </location>
</feature>
<evidence type="ECO:0000313" key="8">
    <source>
        <dbReference type="EMBL" id="CAG4976816.1"/>
    </source>
</evidence>
<evidence type="ECO:0000313" key="9">
    <source>
        <dbReference type="Proteomes" id="UP000680116"/>
    </source>
</evidence>
<name>A0ABN7R0W7_9GAMM</name>
<dbReference type="RefSeq" id="WP_215218775.1">
    <property type="nucleotide sequence ID" value="NZ_OU015430.1"/>
</dbReference>
<reference evidence="8 9" key="1">
    <citation type="submission" date="2021-04" db="EMBL/GenBank/DDBJ databases">
        <authorList>
            <person name="Rodrigo-Torres L."/>
            <person name="Arahal R. D."/>
            <person name="Lucena T."/>
        </authorList>
    </citation>
    <scope>NUCLEOTIDE SEQUENCE [LARGE SCALE GENOMIC DNA]</scope>
    <source>
        <strain evidence="8 9">CECT 30171</strain>
    </source>
</reference>
<keyword evidence="4 6" id="KW-1133">Transmembrane helix</keyword>
<accession>A0ABN7R0W7</accession>
<evidence type="ECO:0000256" key="4">
    <source>
        <dbReference type="ARBA" id="ARBA00022989"/>
    </source>
</evidence>
<evidence type="ECO:0000259" key="7">
    <source>
        <dbReference type="Pfam" id="PF06271"/>
    </source>
</evidence>
<proteinExistence type="predicted"/>
<keyword evidence="5 6" id="KW-0472">Membrane</keyword>
<sequence length="157" mass="17416">MKPPATPPARPAALVGWRLLALFYDLWPVLAVWMVAGAVFAFGYTLAGHDPHENIAPFSPLQFALWGVCWLLAGAYATVSWRRGGQTIGMRPWRLHLAGADGTRPSWRALWVRYAVGTVSLLAAGLGFWWAWIDRDGLAWHDRASGTRLRRAPKAGR</sequence>
<comment type="subcellular location">
    <subcellularLocation>
        <location evidence="1">Cell membrane</location>
        <topology evidence="1">Multi-pass membrane protein</topology>
    </subcellularLocation>
</comment>
<dbReference type="PANTHER" id="PTHR36115:SF10">
    <property type="entry name" value="RDD DOMAIN-CONTAINING PROTEIN"/>
    <property type="match status" value="1"/>
</dbReference>
<feature type="transmembrane region" description="Helical" evidence="6">
    <location>
        <begin position="21"/>
        <end position="43"/>
    </location>
</feature>
<evidence type="ECO:0000256" key="3">
    <source>
        <dbReference type="ARBA" id="ARBA00022692"/>
    </source>
</evidence>
<feature type="transmembrane region" description="Helical" evidence="6">
    <location>
        <begin position="63"/>
        <end position="81"/>
    </location>
</feature>
<gene>
    <name evidence="8" type="ORF">LYB30171_02275</name>
</gene>
<organism evidence="8 9">
    <name type="scientific">Novilysobacter luteus</name>
    <dbReference type="NCBI Taxonomy" id="2822368"/>
    <lineage>
        <taxon>Bacteria</taxon>
        <taxon>Pseudomonadati</taxon>
        <taxon>Pseudomonadota</taxon>
        <taxon>Gammaproteobacteria</taxon>
        <taxon>Lysobacterales</taxon>
        <taxon>Lysobacteraceae</taxon>
        <taxon>Novilysobacter</taxon>
    </lineage>
</organism>
<dbReference type="EMBL" id="OU015430">
    <property type="protein sequence ID" value="CAG4976816.1"/>
    <property type="molecule type" value="Genomic_DNA"/>
</dbReference>
<dbReference type="Proteomes" id="UP000680116">
    <property type="component" value="Chromosome"/>
</dbReference>
<evidence type="ECO:0000256" key="5">
    <source>
        <dbReference type="ARBA" id="ARBA00023136"/>
    </source>
</evidence>
<evidence type="ECO:0000256" key="2">
    <source>
        <dbReference type="ARBA" id="ARBA00022475"/>
    </source>
</evidence>